<dbReference type="EMBL" id="JAERUA010000005">
    <property type="protein sequence ID" value="KAI1899653.1"/>
    <property type="molecule type" value="Genomic_DNA"/>
</dbReference>
<organism evidence="24 25">
    <name type="scientific">Albula goreensis</name>
    <dbReference type="NCBI Taxonomy" id="1534307"/>
    <lineage>
        <taxon>Eukaryota</taxon>
        <taxon>Metazoa</taxon>
        <taxon>Chordata</taxon>
        <taxon>Craniata</taxon>
        <taxon>Vertebrata</taxon>
        <taxon>Euteleostomi</taxon>
        <taxon>Actinopterygii</taxon>
        <taxon>Neopterygii</taxon>
        <taxon>Teleostei</taxon>
        <taxon>Albuliformes</taxon>
        <taxon>Albulidae</taxon>
        <taxon>Albula</taxon>
    </lineage>
</organism>
<dbReference type="SUPFAM" id="SSF47576">
    <property type="entry name" value="Calponin-homology domain, CH-domain"/>
    <property type="match status" value="1"/>
</dbReference>
<dbReference type="CDD" id="cd00176">
    <property type="entry name" value="SPEC"/>
    <property type="match status" value="12"/>
</dbReference>
<dbReference type="PIRSF" id="PIRSF002341">
    <property type="entry name" value="Dystrophin/utrophin"/>
    <property type="match status" value="1"/>
</dbReference>
<proteinExistence type="predicted"/>
<keyword evidence="5" id="KW-0479">Metal-binding</keyword>
<dbReference type="FunFam" id="1.20.58.60:FF:000056">
    <property type="entry name" value="utrophin isoform X1"/>
    <property type="match status" value="1"/>
</dbReference>
<dbReference type="InterPro" id="IPR036020">
    <property type="entry name" value="WW_dom_sf"/>
</dbReference>
<name>A0A8T3DR84_9TELE</name>
<dbReference type="CDD" id="cd02334">
    <property type="entry name" value="ZZ_dystrophin"/>
    <property type="match status" value="1"/>
</dbReference>
<dbReference type="PROSITE" id="PS50135">
    <property type="entry name" value="ZF_ZZ_2"/>
    <property type="match status" value="1"/>
</dbReference>
<dbReference type="InterPro" id="IPR043145">
    <property type="entry name" value="Znf_ZZ_sf"/>
</dbReference>
<evidence type="ECO:0000256" key="4">
    <source>
        <dbReference type="ARBA" id="ARBA00022490"/>
    </source>
</evidence>
<feature type="coiled-coil region" evidence="19">
    <location>
        <begin position="2896"/>
        <end position="2933"/>
    </location>
</feature>
<feature type="compositionally biased region" description="Low complexity" evidence="20">
    <location>
        <begin position="3583"/>
        <end position="3598"/>
    </location>
</feature>
<dbReference type="SUPFAM" id="SSF47473">
    <property type="entry name" value="EF-hand"/>
    <property type="match status" value="2"/>
</dbReference>
<dbReference type="FunFam" id="1.10.418.10:FF:000044">
    <property type="entry name" value="utrophin isoform X2"/>
    <property type="match status" value="1"/>
</dbReference>
<evidence type="ECO:0000256" key="7">
    <source>
        <dbReference type="ARBA" id="ARBA00022771"/>
    </source>
</evidence>
<keyword evidence="14 17" id="KW-0628">Postsynaptic cell membrane</keyword>
<dbReference type="Gene3D" id="1.10.238.10">
    <property type="entry name" value="EF-hand"/>
    <property type="match status" value="2"/>
</dbReference>
<dbReference type="PROSITE" id="PS00019">
    <property type="entry name" value="ACTININ_1"/>
    <property type="match status" value="1"/>
</dbReference>
<dbReference type="Pfam" id="PF00569">
    <property type="entry name" value="ZZ"/>
    <property type="match status" value="1"/>
</dbReference>
<dbReference type="PROSITE" id="PS50021">
    <property type="entry name" value="CH"/>
    <property type="match status" value="2"/>
</dbReference>
<dbReference type="FunFam" id="1.20.58.60:FF:000118">
    <property type="entry name" value="Dystrophin"/>
    <property type="match status" value="1"/>
</dbReference>
<feature type="region of interest" description="Disordered" evidence="20">
    <location>
        <begin position="278"/>
        <end position="307"/>
    </location>
</feature>
<dbReference type="Pfam" id="PF00307">
    <property type="entry name" value="CH"/>
    <property type="match status" value="2"/>
</dbReference>
<keyword evidence="3 17" id="KW-1003">Cell membrane</keyword>
<keyword evidence="8" id="KW-0862">Zinc</keyword>
<dbReference type="Gene3D" id="2.20.70.10">
    <property type="match status" value="1"/>
</dbReference>
<evidence type="ECO:0000256" key="17">
    <source>
        <dbReference type="PIRNR" id="PIRNR002341"/>
    </source>
</evidence>
<dbReference type="PANTHER" id="PTHR12268:SF25">
    <property type="entry name" value="DYSTROPHIN"/>
    <property type="match status" value="1"/>
</dbReference>
<dbReference type="SMART" id="SM00150">
    <property type="entry name" value="SPEC"/>
    <property type="match status" value="22"/>
</dbReference>
<dbReference type="FunFam" id="2.20.70.10:FF:000004">
    <property type="entry name" value="dystrophin isoform X1"/>
    <property type="match status" value="1"/>
</dbReference>
<feature type="domain" description="ZZ-type" evidence="23">
    <location>
        <begin position="3282"/>
        <end position="3338"/>
    </location>
</feature>
<keyword evidence="7 18" id="KW-0863">Zinc-finger</keyword>
<dbReference type="InterPro" id="IPR050774">
    <property type="entry name" value="KCMF1/Dystrophin"/>
</dbReference>
<dbReference type="InterPro" id="IPR011992">
    <property type="entry name" value="EF-hand-dom_pair"/>
</dbReference>
<dbReference type="InterPro" id="IPR002017">
    <property type="entry name" value="Spectrin_repeat"/>
</dbReference>
<evidence type="ECO:0000256" key="10">
    <source>
        <dbReference type="ARBA" id="ARBA00023018"/>
    </source>
</evidence>
<feature type="coiled-coil region" evidence="19">
    <location>
        <begin position="3470"/>
        <end position="3507"/>
    </location>
</feature>
<dbReference type="Pfam" id="PF09069">
    <property type="entry name" value="EF-hand_3"/>
    <property type="match status" value="1"/>
</dbReference>
<evidence type="ECO:0000256" key="15">
    <source>
        <dbReference type="ARBA" id="ARBA00034100"/>
    </source>
</evidence>
<evidence type="ECO:0000259" key="23">
    <source>
        <dbReference type="PROSITE" id="PS50135"/>
    </source>
</evidence>
<dbReference type="PROSITE" id="PS01357">
    <property type="entry name" value="ZF_ZZ_1"/>
    <property type="match status" value="1"/>
</dbReference>
<dbReference type="FunFam" id="1.10.238.10:FF:000008">
    <property type="entry name" value="Dystrophin isoform 2"/>
    <property type="match status" value="1"/>
</dbReference>
<dbReference type="GO" id="GO:0005737">
    <property type="term" value="C:cytoplasm"/>
    <property type="evidence" value="ECO:0007669"/>
    <property type="project" value="UniProtKB-ARBA"/>
</dbReference>
<feature type="domain" description="Calponin-homology (CH)" evidence="22">
    <location>
        <begin position="37"/>
        <end position="141"/>
    </location>
</feature>
<evidence type="ECO:0000256" key="16">
    <source>
        <dbReference type="ARBA" id="ARBA00040142"/>
    </source>
</evidence>
<evidence type="ECO:0000256" key="13">
    <source>
        <dbReference type="ARBA" id="ARBA00023212"/>
    </source>
</evidence>
<evidence type="ECO:0000256" key="6">
    <source>
        <dbReference type="ARBA" id="ARBA00022737"/>
    </source>
</evidence>
<dbReference type="InterPro" id="IPR035436">
    <property type="entry name" value="Dystrophin/utrophin"/>
</dbReference>
<dbReference type="FunFam" id="1.20.58.60:FF:000091">
    <property type="entry name" value="dystrophin isoform X2"/>
    <property type="match status" value="1"/>
</dbReference>
<keyword evidence="6" id="KW-0677">Repeat</keyword>
<evidence type="ECO:0000313" key="24">
    <source>
        <dbReference type="EMBL" id="KAI1899653.1"/>
    </source>
</evidence>
<dbReference type="GO" id="GO:0042383">
    <property type="term" value="C:sarcolemma"/>
    <property type="evidence" value="ECO:0007669"/>
    <property type="project" value="UniProtKB-SubCell"/>
</dbReference>
<evidence type="ECO:0000256" key="12">
    <source>
        <dbReference type="ARBA" id="ARBA00023203"/>
    </source>
</evidence>
<dbReference type="PROSITE" id="PS00020">
    <property type="entry name" value="ACTININ_2"/>
    <property type="match status" value="1"/>
</dbReference>
<dbReference type="SMART" id="SM00291">
    <property type="entry name" value="ZnF_ZZ"/>
    <property type="match status" value="1"/>
</dbReference>
<dbReference type="InterPro" id="IPR015153">
    <property type="entry name" value="EF-hand_dom_typ1"/>
</dbReference>
<dbReference type="InterPro" id="IPR018159">
    <property type="entry name" value="Spectrin/alpha-actinin"/>
</dbReference>
<keyword evidence="19" id="KW-0175">Coiled coil</keyword>
<evidence type="ECO:0000259" key="22">
    <source>
        <dbReference type="PROSITE" id="PS50021"/>
    </source>
</evidence>
<dbReference type="Gene3D" id="3.30.60.90">
    <property type="match status" value="1"/>
</dbReference>
<evidence type="ECO:0000256" key="5">
    <source>
        <dbReference type="ARBA" id="ARBA00022723"/>
    </source>
</evidence>
<feature type="coiled-coil region" evidence="19">
    <location>
        <begin position="1703"/>
        <end position="1778"/>
    </location>
</feature>
<dbReference type="SUPFAM" id="SSF46966">
    <property type="entry name" value="Spectrin repeat"/>
    <property type="match status" value="17"/>
</dbReference>
<dbReference type="SMART" id="SM00033">
    <property type="entry name" value="CH"/>
    <property type="match status" value="2"/>
</dbReference>
<evidence type="ECO:0000256" key="11">
    <source>
        <dbReference type="ARBA" id="ARBA00023136"/>
    </source>
</evidence>
<feature type="region of interest" description="Disordered" evidence="20">
    <location>
        <begin position="3507"/>
        <end position="3527"/>
    </location>
</feature>
<accession>A0A8T3DR84</accession>
<dbReference type="OrthoDB" id="10057795at2759"/>
<dbReference type="InterPro" id="IPR001202">
    <property type="entry name" value="WW_dom"/>
</dbReference>
<evidence type="ECO:0000256" key="19">
    <source>
        <dbReference type="SAM" id="Coils"/>
    </source>
</evidence>
<evidence type="ECO:0000256" key="14">
    <source>
        <dbReference type="ARBA" id="ARBA00023257"/>
    </source>
</evidence>
<dbReference type="InterPro" id="IPR036872">
    <property type="entry name" value="CH_dom_sf"/>
</dbReference>
<evidence type="ECO:0000256" key="3">
    <source>
        <dbReference type="ARBA" id="ARBA00022475"/>
    </source>
</evidence>
<feature type="coiled-coil region" evidence="19">
    <location>
        <begin position="2477"/>
        <end position="2511"/>
    </location>
</feature>
<dbReference type="CDD" id="cd00201">
    <property type="entry name" value="WW"/>
    <property type="match status" value="1"/>
</dbReference>
<dbReference type="GO" id="GO:0120025">
    <property type="term" value="C:plasma membrane bounded cell projection"/>
    <property type="evidence" value="ECO:0007669"/>
    <property type="project" value="UniProtKB-ARBA"/>
</dbReference>
<dbReference type="GO" id="GO:0016010">
    <property type="term" value="C:dystrophin-associated glycoprotein complex"/>
    <property type="evidence" value="ECO:0007669"/>
    <property type="project" value="UniProtKB-ARBA"/>
</dbReference>
<dbReference type="GO" id="GO:0005856">
    <property type="term" value="C:cytoskeleton"/>
    <property type="evidence" value="ECO:0007669"/>
    <property type="project" value="UniProtKB-SubCell"/>
</dbReference>
<keyword evidence="10 17" id="KW-0770">Synapse</keyword>
<feature type="coiled-coil region" evidence="19">
    <location>
        <begin position="2746"/>
        <end position="2805"/>
    </location>
</feature>
<keyword evidence="25" id="KW-1185">Reference proteome</keyword>
<comment type="caution">
    <text evidence="24">The sequence shown here is derived from an EMBL/GenBank/DDBJ whole genome shotgun (WGS) entry which is preliminary data.</text>
</comment>
<dbReference type="GO" id="GO:0045211">
    <property type="term" value="C:postsynaptic membrane"/>
    <property type="evidence" value="ECO:0007669"/>
    <property type="project" value="UniProtKB-SubCell"/>
</dbReference>
<dbReference type="InterPro" id="IPR015154">
    <property type="entry name" value="EF-hand_dom_typ2"/>
</dbReference>
<dbReference type="InterPro" id="IPR001715">
    <property type="entry name" value="CH_dom"/>
</dbReference>
<evidence type="ECO:0000256" key="18">
    <source>
        <dbReference type="PROSITE-ProRule" id="PRU00228"/>
    </source>
</evidence>
<feature type="domain" description="Calponin-homology (CH)" evidence="22">
    <location>
        <begin position="156"/>
        <end position="262"/>
    </location>
</feature>
<feature type="coiled-coil region" evidence="19">
    <location>
        <begin position="1311"/>
        <end position="1338"/>
    </location>
</feature>
<dbReference type="FunFam" id="1.20.58.60:FF:000102">
    <property type="entry name" value="utrophin isoform X2"/>
    <property type="match status" value="1"/>
</dbReference>
<evidence type="ECO:0000313" key="25">
    <source>
        <dbReference type="Proteomes" id="UP000829720"/>
    </source>
</evidence>
<dbReference type="Proteomes" id="UP000829720">
    <property type="component" value="Unassembled WGS sequence"/>
</dbReference>
<keyword evidence="9" id="KW-0106">Calcium</keyword>
<dbReference type="GO" id="GO:0003779">
    <property type="term" value="F:actin binding"/>
    <property type="evidence" value="ECO:0007669"/>
    <property type="project" value="UniProtKB-KW"/>
</dbReference>
<comment type="function">
    <text evidence="17">May play a role in anchoring the cytoskeleton to the plasma membrane.</text>
</comment>
<dbReference type="FunFam" id="3.30.60.90:FF:000001">
    <property type="entry name" value="Dystrophin isoform 2"/>
    <property type="match status" value="1"/>
</dbReference>
<feature type="coiled-coil region" evidence="19">
    <location>
        <begin position="3543"/>
        <end position="3573"/>
    </location>
</feature>
<evidence type="ECO:0000256" key="2">
    <source>
        <dbReference type="ARBA" id="ARBA00004278"/>
    </source>
</evidence>
<evidence type="ECO:0000256" key="8">
    <source>
        <dbReference type="ARBA" id="ARBA00022833"/>
    </source>
</evidence>
<dbReference type="FunFam" id="1.10.238.10:FF:000023">
    <property type="entry name" value="dystrophin isoform X1"/>
    <property type="match status" value="1"/>
</dbReference>
<sequence length="3676" mass="421839">MQRSDAVSHCTNLFQPPIYWRDGAKGTPPGMEDEREDVQKKTFSKWINSQLTKAGKPPIEDLFSDLCDGRRLLELLEGLTGQDLAKEKGFTRVHSLNNVNRALQFLQKNNVELVNIGGVDIVDGNHKLTLGLIWSIILHWQVKDVMKDVMEGLQQTSSEKILLSWVRQSTRDYKQVNVVNFSSSWSDGLAFNALIHSHRPELFEWKRVEEKKTDIERLDHAFSVAKGQLGIERLLDPEDVATSHPDKKSIIMYITSLFQVLPHGVSMEALQEVETLPTAAGTQQAEAPPAPRATQEEHVHIQTQQRFSQQITVSVAQGRVRSPSPSLKPRYKSYTYTQAAYVKSPEQKRRRFTSKSPDSQGEEDTAGSPLPRGNPQLESYQSALEEVLTWLLSAEDGLQAQPPISSHVEEVKEQFHTHEGYMVELTSQQGSVGRVLQMGSTLMSEGRLTDDEESEVREQMNLLNSRWEHLRVASMERQSKLHEALMELQHQQLKQLTDWLEVTEARIKRMETEPLGPDLEDVKHQVEEHKLLQEDLETEQVRVNSLTHMVVVVDESSGDSATAALEEKLQHLGDRWAAICKWTEERWVLLQEILLKWQHFTEEQFLFDSWLTEKEHLVQSIQSSNFKDQSEMVASLKKFAAVKADLEMKRQTMDRLCSLSQDLLSSVRNKEVAHKLEARLENLAQRWDALVHLLEKNSTQISLAVTTAQTEQTQTTVMTTVTKVTRREQVAVKHAKGEIPPPPQKKRQIVVDSELRKRFDVDFTELHSFMTRSEATLQSPEFSERGKEGSVTDLRDRVLAIDREKPEKLRKLQEATRSAQALVDQLASDGLGADDIQQAAEQLNSRWVEFCALLDERLSWLAYQAKVLAFYNQFQQLEQAVLTAENWLKVQQPPASDPELLRTQLERCRDELARLSSLQPQVDQLKDQLNELREKEGDAPVVLDADINAFTEHYKEVLADLRAREQQLLQVQESLPPPRYKETITSLLAWLQQVEAQLSVPSAAVTHYPVMEQRLKEIQALQTGVQEHQSDLDYLTVTMEQVCQKAPPEVGNRYRAELEPILLRWKKLLELLSERAQTLQNLMGKLQQFQNDTKTLKKWMAEVDVFLNEEWPALGDSEALEKQLEQCTALVNDINTIQPSLNGINEVGHALKRDAEPAFAAKLQKEIAELNAQWENICKQAYAKKSALKGGLDRTVSLRKDLSEMQEWITQAEEEFLERDFQYKTPEELRKAVDELKRAQEEVAQKEVKVNLLTDSVNSFLSKAPPAAHEALTAELQVLTTNYQRLCSRLNGKCKTLEEVWACWGELLSYLEQENSFLDELEKKLQETENIQGGAEEISEALDALETLLRHPEDNRTQINELAQTLMDGGVLDDLIKQKLDAFNARWDDLMGRAVQRQQQLEKSVQWAQENDKALRLIQESLQATDRHLSAYIADHIDASQIPQEAQKIQAELTSHEQTLDEMKKKNEARDPSERVRSQIDMTQKKLQEVSTKFRIFQRPANFEQRLQDCQRVLDEVKAQLGVLGIRSVEQDVVQSQLDQCMKFYKSLSEVKGEVETVIKTGRQIVQRQQTENPKELDERLTALKLLYNELGAQVTEGKQQLEKSLKLSRKLRKEVNSLTEWLAATDAELTRRSSVEGMPNDLDAEVAWAKATQKETEKHEPQLRSVVELADALKALLRGQESLVEDKVSLLNCNWIAVTSRSEEWLNLLLDYQRQMESLDQNIAQITAWMYRAEILLDESDTQASSEQVLKDLRAELEDMRAKVEAVQVQAADLVKNRGEHCRAVVEPKVEQLNQRFEEISRRIRTGQTAASAKEVEQYHSEARIWLELLEEEVQQGENLKEEDFQQDGDTDEGAVKELLEKGENLQKRVPDEGKREEIRLKHDQLNSKYNTVKDLRALRKRKALAIAPQWYQYRRKSDDLLQWLDDIERSVAELPDPPQEQRVKEIGSELEQKSVELSELRVQAQVLADGGAARLVEPRLAQLNKRWEEVDGKFAPFRRSIQSAYLNDVRDLLHSIAETEFLLNSPEYWAVYYDLPKQEQCLQDVKVKLEKLQPLVESVQARKQDVLHAATPQEIQHVQETLLLLSTNWEKVNKLYHDRRARFDLSQEKWNRYSADMKTMTQWLNDAEKTLEEAERDPGHARERLKELQDGVIVQEGVVAGLNTAGEEIIQQSRPDDAIPIKEQLSTLNKRWDDICRRIAERKRRSSEARHAVVELQEDLSEFLSWLEEAESVSSIPLRPDDQDQLRATLEKVQARVQELPHRKDTLKELNERKTSASLPAYKQTEALQADLQLINTRWAQVSRDLPEKQQEIWNLLKDLTQFQDQLSHLSLWASSTKEQLQLCRQTGDTKEIEDAVQAKRPDVEGVFAKVQLLYKDRPPTQPVKGKFEELSVDWRAILELLKEVKEKQSRTVTPETVRERVTLTQSGTLGDMPSSLLLEMPALAHFNKAWVELTDWLTLLDRMVKTQRVTVADLEEINDMIVKQKATLQDLEQKRPQLDAQITAAQNLKNKTNNQEARAFITDRIDKLQAQWEDVHGRLTDRCSELQRMLKDSGHWLDAKKEVDPLLQRANDKLESWREISYTVDALKKQNADLKHFVKELQQWQVSVDVSNDLARELLKNYAADDTSRVNLLTDNMNITWANINKRVGDREAALEAALRLLQQFYLDLEKFLNWLTEAETTANVLQDATHKEGLLDDPAIGHQLMAQWQELQAEIQAHTEAFHTLDENGQRILTSLEGSEDAALLQRRLDNMGQRWNELRNKSLSIRSHLDASTQQWKRLHMSLQELINWLQLKSEELEQQKPVGGDVPTVQQQLDTHRVFRRDIRAKEPTVTSALDAVRVFLAEQPTEGAGRSEPEQGEISPEERAQNMGRVLRKEADDVRSGWEGLRLRTGDWQQQLDRALERLLELQEAEDQLDLKLQQAERVKESWEPVGDLLIDSLQDHIDKIKAFRTEIAPIKDDVTQVNDLASTFGPMDIQLSPMNLNRLDDLNTRWKLLQVSIEEHFRQLNEAHRDFGPQSQHFLLPSVQRPFERSISPNNVPYYINHQTQTTCWDHPKMAELYQSLADLNNVRFSAYRTAMKLRRLQKALCLDLLGMSAAYEAFDQHNLKQNEQVMDIMQVINCLTSIYDRLEQQHSSLVNVPLCVDMCLNWLLNVYDTGRTGKIRTLSFKTGIISLCKAHLEDKYRFLFREVAGPTGSCDQRRLGLLLHESIQIPRQLGEVASFGGSNIEPSVRSCFQFANNKPELEAAVFLDWMRLEPQSMVWLPVLHRVAAAETAKHQAKCNICKECPIIGFRYRSLKHFNYDICQSCFFSGRVAKGHKMQYPMVEYCTPTTSGEDVRDFAKVLKNKFRTKRYFAKHPRMGYLPVQSVLEGDNMETPVTLINFWPVDYAPASSPQLSHDDTHSRIEHYASRLAEMENRNGSYLNDSISPNESIDDEHLLIQHYCQSLNQESPLSQPRSPAQILISLESEERGELERVLNDLEEENRNLQAEYDRLKQAHDRKGLSPLPSPPEMLPVSPQSPRDAELIAEAKLLRQHKGRLEARMQILEDHNKQLESQLHRLRQLLEQPQTDSKVNGTALSSPSTSSQRSDTSLPLLRVAASQTTETMGEDELSSPAQDTSTGLEEVMEQLNNSFPHSQGLGVGSLFHMADDLGRAVESLVSVMTDEPGAE</sequence>
<feature type="coiled-coil region" evidence="19">
    <location>
        <begin position="493"/>
        <end position="539"/>
    </location>
</feature>
<dbReference type="FunFam" id="1.20.58.60:FF:000140">
    <property type="entry name" value="dystrophin isoform X1"/>
    <property type="match status" value="1"/>
</dbReference>
<dbReference type="PANTHER" id="PTHR12268">
    <property type="entry name" value="E3 UBIQUITIN-PROTEIN LIGASE KCMF1"/>
    <property type="match status" value="1"/>
</dbReference>
<feature type="region of interest" description="Disordered" evidence="20">
    <location>
        <begin position="3573"/>
        <end position="3600"/>
    </location>
</feature>
<keyword evidence="4 17" id="KW-0963">Cytoplasm</keyword>
<feature type="region of interest" description="Disordered" evidence="20">
    <location>
        <begin position="343"/>
        <end position="376"/>
    </location>
</feature>
<keyword evidence="12 17" id="KW-0009">Actin-binding</keyword>
<dbReference type="FunFam" id="1.20.58.60:FF:000070">
    <property type="entry name" value="utrophin isoform X1"/>
    <property type="match status" value="1"/>
</dbReference>
<feature type="region of interest" description="Disordered" evidence="20">
    <location>
        <begin position="1456"/>
        <end position="1479"/>
    </location>
</feature>
<dbReference type="SUPFAM" id="SSF57850">
    <property type="entry name" value="RING/U-box"/>
    <property type="match status" value="1"/>
</dbReference>
<dbReference type="Pfam" id="PF09068">
    <property type="entry name" value="EF-hand_2"/>
    <property type="match status" value="1"/>
</dbReference>
<dbReference type="Gene3D" id="1.10.418.10">
    <property type="entry name" value="Calponin-like domain"/>
    <property type="match status" value="2"/>
</dbReference>
<dbReference type="InterPro" id="IPR000433">
    <property type="entry name" value="Znf_ZZ"/>
</dbReference>
<dbReference type="FunFam" id="1.10.418.10:FF:000032">
    <property type="entry name" value="utrophin isoform X1"/>
    <property type="match status" value="1"/>
</dbReference>
<protein>
    <recommendedName>
        <fullName evidence="16">Dystrophin</fullName>
    </recommendedName>
</protein>
<comment type="subcellular location">
    <subcellularLocation>
        <location evidence="2">Cell membrane</location>
        <location evidence="2">Sarcolemma</location>
        <topology evidence="2">Peripheral membrane protein</topology>
        <orientation evidence="2">Cytoplasmic side</orientation>
    </subcellularLocation>
    <subcellularLocation>
        <location evidence="1 17">Cytoplasm</location>
        <location evidence="1 17">Cytoskeleton</location>
    </subcellularLocation>
    <subcellularLocation>
        <location evidence="15">Postsynaptic cell membrane</location>
    </subcellularLocation>
</comment>
<keyword evidence="11 17" id="KW-0472">Membrane</keyword>
<dbReference type="FunFam" id="1.20.58.60:FF:000075">
    <property type="entry name" value="utrophin isoform X1"/>
    <property type="match status" value="1"/>
</dbReference>
<feature type="domain" description="WW" evidence="21">
    <location>
        <begin position="3029"/>
        <end position="3062"/>
    </location>
</feature>
<dbReference type="Pfam" id="PF00435">
    <property type="entry name" value="Spectrin"/>
    <property type="match status" value="17"/>
</dbReference>
<reference evidence="24" key="1">
    <citation type="submission" date="2021-01" db="EMBL/GenBank/DDBJ databases">
        <authorList>
            <person name="Zahm M."/>
            <person name="Roques C."/>
            <person name="Cabau C."/>
            <person name="Klopp C."/>
            <person name="Donnadieu C."/>
            <person name="Jouanno E."/>
            <person name="Lampietro C."/>
            <person name="Louis A."/>
            <person name="Herpin A."/>
            <person name="Echchiki A."/>
            <person name="Berthelot C."/>
            <person name="Parey E."/>
            <person name="Roest-Crollius H."/>
            <person name="Braasch I."/>
            <person name="Postlethwait J."/>
            <person name="Bobe J."/>
            <person name="Montfort J."/>
            <person name="Bouchez O."/>
            <person name="Begum T."/>
            <person name="Mejri S."/>
            <person name="Adams A."/>
            <person name="Chen W.-J."/>
            <person name="Guiguen Y."/>
        </authorList>
    </citation>
    <scope>NUCLEOTIDE SEQUENCE</scope>
    <source>
        <tissue evidence="24">Blood</tissue>
    </source>
</reference>
<evidence type="ECO:0000256" key="20">
    <source>
        <dbReference type="SAM" id="MobiDB-lite"/>
    </source>
</evidence>
<feature type="coiled-coil region" evidence="19">
    <location>
        <begin position="1229"/>
        <end position="1256"/>
    </location>
</feature>
<evidence type="ECO:0000256" key="1">
    <source>
        <dbReference type="ARBA" id="ARBA00004245"/>
    </source>
</evidence>
<evidence type="ECO:0000256" key="9">
    <source>
        <dbReference type="ARBA" id="ARBA00022837"/>
    </source>
</evidence>
<evidence type="ECO:0000259" key="21">
    <source>
        <dbReference type="PROSITE" id="PS50020"/>
    </source>
</evidence>
<gene>
    <name evidence="24" type="ORF">AGOR_G00064000</name>
</gene>
<dbReference type="SMART" id="SM00456">
    <property type="entry name" value="WW"/>
    <property type="match status" value="1"/>
</dbReference>
<dbReference type="SUPFAM" id="SSF51045">
    <property type="entry name" value="WW domain"/>
    <property type="match status" value="1"/>
</dbReference>
<dbReference type="GO" id="GO:0008270">
    <property type="term" value="F:zinc ion binding"/>
    <property type="evidence" value="ECO:0007669"/>
    <property type="project" value="UniProtKB-KW"/>
</dbReference>
<keyword evidence="13 17" id="KW-0206">Cytoskeleton</keyword>
<dbReference type="InterPro" id="IPR001589">
    <property type="entry name" value="Actinin_actin-bd_CS"/>
</dbReference>
<dbReference type="PROSITE" id="PS50020">
    <property type="entry name" value="WW_DOMAIN_2"/>
    <property type="match status" value="1"/>
</dbReference>
<dbReference type="Gene3D" id="1.20.58.60">
    <property type="match status" value="17"/>
</dbReference>